<evidence type="ECO:0000313" key="3">
    <source>
        <dbReference type="Proteomes" id="UP000588098"/>
    </source>
</evidence>
<dbReference type="EMBL" id="JACHJL010000002">
    <property type="protein sequence ID" value="MBB5934025.1"/>
    <property type="molecule type" value="Genomic_DNA"/>
</dbReference>
<feature type="compositionally biased region" description="Basic and acidic residues" evidence="1">
    <location>
        <begin position="66"/>
        <end position="79"/>
    </location>
</feature>
<protein>
    <submittedName>
        <fullName evidence="2">Uncharacterized protein</fullName>
    </submittedName>
</protein>
<sequence>MRVAGRFGWHDAVKADVDAAEQRAKGQALGGSEVGAVAVLADDPGVQGVAAPADHGDGSAVSRGHGRGDGHPERGEPQRRAVLPGDGRRVAVEMVLEEVPAARGDKAVAAVQQPLFERPTGHGLSGALVAP</sequence>
<gene>
    <name evidence="2" type="ORF">FHS42_001051</name>
</gene>
<feature type="region of interest" description="Disordered" evidence="1">
    <location>
        <begin position="47"/>
        <end position="86"/>
    </location>
</feature>
<evidence type="ECO:0000256" key="1">
    <source>
        <dbReference type="SAM" id="MobiDB-lite"/>
    </source>
</evidence>
<organism evidence="2 3">
    <name type="scientific">Streptomyces zagrosensis</name>
    <dbReference type="NCBI Taxonomy" id="1042984"/>
    <lineage>
        <taxon>Bacteria</taxon>
        <taxon>Bacillati</taxon>
        <taxon>Actinomycetota</taxon>
        <taxon>Actinomycetes</taxon>
        <taxon>Kitasatosporales</taxon>
        <taxon>Streptomycetaceae</taxon>
        <taxon>Streptomyces</taxon>
    </lineage>
</organism>
<comment type="caution">
    <text evidence="2">The sequence shown here is derived from an EMBL/GenBank/DDBJ whole genome shotgun (WGS) entry which is preliminary data.</text>
</comment>
<name>A0A7W9Q5I3_9ACTN</name>
<dbReference type="AlphaFoldDB" id="A0A7W9Q5I3"/>
<dbReference type="Proteomes" id="UP000588098">
    <property type="component" value="Unassembled WGS sequence"/>
</dbReference>
<evidence type="ECO:0000313" key="2">
    <source>
        <dbReference type="EMBL" id="MBB5934025.1"/>
    </source>
</evidence>
<proteinExistence type="predicted"/>
<keyword evidence="3" id="KW-1185">Reference proteome</keyword>
<reference evidence="2 3" key="1">
    <citation type="submission" date="2020-08" db="EMBL/GenBank/DDBJ databases">
        <title>Genomic Encyclopedia of Type Strains, Phase III (KMG-III): the genomes of soil and plant-associated and newly described type strains.</title>
        <authorList>
            <person name="Whitman W."/>
        </authorList>
    </citation>
    <scope>NUCLEOTIDE SEQUENCE [LARGE SCALE GENOMIC DNA]</scope>
    <source>
        <strain evidence="2 3">CECT 8305</strain>
    </source>
</reference>
<accession>A0A7W9Q5I3</accession>